<dbReference type="PANTHER" id="PTHR47966">
    <property type="entry name" value="BETA-SITE APP-CLEAVING ENZYME, ISOFORM A-RELATED"/>
    <property type="match status" value="1"/>
</dbReference>
<evidence type="ECO:0000256" key="6">
    <source>
        <dbReference type="SAM" id="SignalP"/>
    </source>
</evidence>
<name>A0A2H4SNI3_CORMI</name>
<evidence type="ECO:0000256" key="1">
    <source>
        <dbReference type="ARBA" id="ARBA00007447"/>
    </source>
</evidence>
<evidence type="ECO:0000256" key="5">
    <source>
        <dbReference type="PIRSR" id="PIRSR601461-1"/>
    </source>
</evidence>
<comment type="similarity">
    <text evidence="1">Belongs to the peptidase A1 family.</text>
</comment>
<dbReference type="Gene3D" id="2.40.70.10">
    <property type="entry name" value="Acid Proteases"/>
    <property type="match status" value="2"/>
</dbReference>
<dbReference type="InterPro" id="IPR001461">
    <property type="entry name" value="Aspartic_peptidase_A1"/>
</dbReference>
<feature type="active site" evidence="5">
    <location>
        <position position="93"/>
    </location>
</feature>
<dbReference type="PROSITE" id="PS51767">
    <property type="entry name" value="PEPTIDASE_A1"/>
    <property type="match status" value="1"/>
</dbReference>
<feature type="signal peptide" evidence="6">
    <location>
        <begin position="1"/>
        <end position="22"/>
    </location>
</feature>
<sequence>MPSISSLVGLASLASAVAVGHASRQTAGQFTVPVRYNPNFQMAVPAGADEDILGRRADQGEADAINSQERPNAEYYVELALGTPPQKLNLVFDTGSADLWVFGDAAQGAVPAGTARWNQSMSSTAKLLAGATWDRGYADGSGASGSVYHDLVGVAGLQVPDQAIEYADKVRPLIDGRDILASPVSGIVGFGFDSKNRVKPNKEKTLFSNMKAQLAQPVFTADLKQKADGTFGFGFIDASKYTGDITYSKVDNSKGNWMFTSPGYAVGDGSTFVNFDMEAIIDTGAAGAQVPRQAFLAYVKSAPGIKKTMPCNFKLPDFYFGIGNGQTIKVDGEALKQPIGSGNCLLKLSNGGNTKRAFFGSPFLANAFVIFEDGAQGPRVGWAKSA</sequence>
<dbReference type="AlphaFoldDB" id="A0A2H4SNI3"/>
<keyword evidence="2" id="KW-0645">Protease</keyword>
<evidence type="ECO:0000259" key="7">
    <source>
        <dbReference type="PROSITE" id="PS51767"/>
    </source>
</evidence>
<dbReference type="GO" id="GO:0006508">
    <property type="term" value="P:proteolysis"/>
    <property type="evidence" value="ECO:0007669"/>
    <property type="project" value="UniProtKB-KW"/>
</dbReference>
<dbReference type="InterPro" id="IPR021109">
    <property type="entry name" value="Peptidase_aspartic_dom_sf"/>
</dbReference>
<dbReference type="VEuPathDB" id="FungiDB:CCM_04920"/>
<feature type="domain" description="Peptidase A1" evidence="7">
    <location>
        <begin position="75"/>
        <end position="383"/>
    </location>
</feature>
<evidence type="ECO:0000313" key="8">
    <source>
        <dbReference type="EMBL" id="ATY64666.1"/>
    </source>
</evidence>
<gene>
    <name evidence="8" type="ORF">A9K55_003895</name>
</gene>
<dbReference type="InterPro" id="IPR033121">
    <property type="entry name" value="PEPTIDASE_A1"/>
</dbReference>
<evidence type="ECO:0000256" key="4">
    <source>
        <dbReference type="ARBA" id="ARBA00022801"/>
    </source>
</evidence>
<proteinExistence type="inferred from homology"/>
<feature type="chain" id="PRO_5014131505" evidence="6">
    <location>
        <begin position="23"/>
        <end position="386"/>
    </location>
</feature>
<dbReference type="CDD" id="cd06097">
    <property type="entry name" value="Aspergillopepsin_like"/>
    <property type="match status" value="1"/>
</dbReference>
<dbReference type="PRINTS" id="PR00792">
    <property type="entry name" value="PEPSIN"/>
</dbReference>
<keyword evidence="6" id="KW-0732">Signal</keyword>
<dbReference type="EMBL" id="CP023325">
    <property type="protein sequence ID" value="ATY64666.1"/>
    <property type="molecule type" value="Genomic_DNA"/>
</dbReference>
<accession>A0A2H4SNI3</accession>
<dbReference type="GO" id="GO:0004190">
    <property type="term" value="F:aspartic-type endopeptidase activity"/>
    <property type="evidence" value="ECO:0007669"/>
    <property type="project" value="UniProtKB-KW"/>
</dbReference>
<dbReference type="PANTHER" id="PTHR47966:SF2">
    <property type="entry name" value="ASPERGILLOPEPSIN-1-RELATED"/>
    <property type="match status" value="1"/>
</dbReference>
<evidence type="ECO:0000256" key="3">
    <source>
        <dbReference type="ARBA" id="ARBA00022750"/>
    </source>
</evidence>
<dbReference type="OrthoDB" id="2747330at2759"/>
<keyword evidence="4" id="KW-0378">Hydrolase</keyword>
<dbReference type="VEuPathDB" id="FungiDB:A9K55_003895"/>
<reference evidence="8 9" key="1">
    <citation type="journal article" date="2017" name="BMC Genomics">
        <title>Chromosome level assembly and secondary metabolite potential of the parasitic fungus Cordyceps militaris.</title>
        <authorList>
            <person name="Kramer G.J."/>
            <person name="Nodwell J.R."/>
        </authorList>
    </citation>
    <scope>NUCLEOTIDE SEQUENCE [LARGE SCALE GENOMIC DNA]</scope>
    <source>
        <strain evidence="8 9">ATCC 34164</strain>
    </source>
</reference>
<dbReference type="InterPro" id="IPR034163">
    <property type="entry name" value="Aspergillopepsin-like_cat_dom"/>
</dbReference>
<dbReference type="SUPFAM" id="SSF50630">
    <property type="entry name" value="Acid proteases"/>
    <property type="match status" value="1"/>
</dbReference>
<dbReference type="Proteomes" id="UP000323067">
    <property type="component" value="Chromosome v"/>
</dbReference>
<dbReference type="Pfam" id="PF00026">
    <property type="entry name" value="Asp"/>
    <property type="match status" value="1"/>
</dbReference>
<evidence type="ECO:0000256" key="2">
    <source>
        <dbReference type="ARBA" id="ARBA00022670"/>
    </source>
</evidence>
<organism evidence="8 9">
    <name type="scientific">Cordyceps militaris</name>
    <name type="common">Caterpillar fungus</name>
    <name type="synonym">Clavaria militaris</name>
    <dbReference type="NCBI Taxonomy" id="73501"/>
    <lineage>
        <taxon>Eukaryota</taxon>
        <taxon>Fungi</taxon>
        <taxon>Dikarya</taxon>
        <taxon>Ascomycota</taxon>
        <taxon>Pezizomycotina</taxon>
        <taxon>Sordariomycetes</taxon>
        <taxon>Hypocreomycetidae</taxon>
        <taxon>Hypocreales</taxon>
        <taxon>Cordycipitaceae</taxon>
        <taxon>Cordyceps</taxon>
    </lineage>
</organism>
<evidence type="ECO:0000313" key="9">
    <source>
        <dbReference type="Proteomes" id="UP000323067"/>
    </source>
</evidence>
<feature type="active site" evidence="5">
    <location>
        <position position="282"/>
    </location>
</feature>
<protein>
    <submittedName>
        <fullName evidence="8">Endothiapepsin</fullName>
    </submittedName>
</protein>
<keyword evidence="3" id="KW-0064">Aspartyl protease</keyword>